<gene>
    <name evidence="1" type="ORF">COY96_00015</name>
</gene>
<comment type="caution">
    <text evidence="1">The sequence shown here is derived from an EMBL/GenBank/DDBJ whole genome shotgun (WGS) entry which is preliminary data.</text>
</comment>
<dbReference type="AlphaFoldDB" id="A0A2M7Q9X0"/>
<evidence type="ECO:0000313" key="2">
    <source>
        <dbReference type="Proteomes" id="UP000230363"/>
    </source>
</evidence>
<accession>A0A2M7Q9X0</accession>
<dbReference type="EMBL" id="PFKZ01000001">
    <property type="protein sequence ID" value="PIY59764.1"/>
    <property type="molecule type" value="Genomic_DNA"/>
</dbReference>
<organism evidence="1 2">
    <name type="scientific">Candidatus Wolfebacteria bacterium CG_4_10_14_0_8_um_filter_37_11</name>
    <dbReference type="NCBI Taxonomy" id="1975062"/>
    <lineage>
        <taxon>Bacteria</taxon>
        <taxon>Candidatus Wolfeibacteriota</taxon>
    </lineage>
</organism>
<protein>
    <submittedName>
        <fullName evidence="1">Uncharacterized protein</fullName>
    </submittedName>
</protein>
<sequence length="69" mass="8058">MDKSILDIFLNNPLADKLKELFNLVLVLADRISFLLKDIVLWVWDIFSRVFGIVLQFTIDLVNLVLGYF</sequence>
<name>A0A2M7Q9X0_9BACT</name>
<reference evidence="2" key="1">
    <citation type="submission" date="2017-09" db="EMBL/GenBank/DDBJ databases">
        <title>Depth-based differentiation of microbial function through sediment-hosted aquifers and enrichment of novel symbionts in the deep terrestrial subsurface.</title>
        <authorList>
            <person name="Probst A.J."/>
            <person name="Ladd B."/>
            <person name="Jarett J.K."/>
            <person name="Geller-Mcgrath D.E."/>
            <person name="Sieber C.M.K."/>
            <person name="Emerson J.B."/>
            <person name="Anantharaman K."/>
            <person name="Thomas B.C."/>
            <person name="Malmstrom R."/>
            <person name="Stieglmeier M."/>
            <person name="Klingl A."/>
            <person name="Woyke T."/>
            <person name="Ryan C.M."/>
            <person name="Banfield J.F."/>
        </authorList>
    </citation>
    <scope>NUCLEOTIDE SEQUENCE [LARGE SCALE GENOMIC DNA]</scope>
</reference>
<dbReference type="Proteomes" id="UP000230363">
    <property type="component" value="Unassembled WGS sequence"/>
</dbReference>
<proteinExistence type="predicted"/>
<evidence type="ECO:0000313" key="1">
    <source>
        <dbReference type="EMBL" id="PIY59764.1"/>
    </source>
</evidence>